<reference evidence="1" key="1">
    <citation type="submission" date="2023-10" db="EMBL/GenBank/DDBJ databases">
        <title>Genome assembly of Pristionchus species.</title>
        <authorList>
            <person name="Yoshida K."/>
            <person name="Sommer R.J."/>
        </authorList>
    </citation>
    <scope>NUCLEOTIDE SEQUENCE</scope>
    <source>
        <strain evidence="1">RS5133</strain>
    </source>
</reference>
<keyword evidence="2" id="KW-1185">Reference proteome</keyword>
<accession>A0AAV5W337</accession>
<comment type="caution">
    <text evidence="1">The sequence shown here is derived from an EMBL/GenBank/DDBJ whole genome shotgun (WGS) entry which is preliminary data.</text>
</comment>
<evidence type="ECO:0000313" key="1">
    <source>
        <dbReference type="EMBL" id="GMT25983.1"/>
    </source>
</evidence>
<sequence>GADSALRTHDTFLFLLGENVARVLTPRSLLSIFTRRSINALFSSGPGSTGQTLAVVGDHSHALLFLH</sequence>
<proteinExistence type="predicted"/>
<gene>
    <name evidence="1" type="ORF">PFISCL1PPCAC_17280</name>
</gene>
<dbReference type="EMBL" id="BTSY01000004">
    <property type="protein sequence ID" value="GMT25983.1"/>
    <property type="molecule type" value="Genomic_DNA"/>
</dbReference>
<dbReference type="Proteomes" id="UP001432322">
    <property type="component" value="Unassembled WGS sequence"/>
</dbReference>
<organism evidence="1 2">
    <name type="scientific">Pristionchus fissidentatus</name>
    <dbReference type="NCBI Taxonomy" id="1538716"/>
    <lineage>
        <taxon>Eukaryota</taxon>
        <taxon>Metazoa</taxon>
        <taxon>Ecdysozoa</taxon>
        <taxon>Nematoda</taxon>
        <taxon>Chromadorea</taxon>
        <taxon>Rhabditida</taxon>
        <taxon>Rhabditina</taxon>
        <taxon>Diplogasteromorpha</taxon>
        <taxon>Diplogasteroidea</taxon>
        <taxon>Neodiplogasteridae</taxon>
        <taxon>Pristionchus</taxon>
    </lineage>
</organism>
<protein>
    <submittedName>
        <fullName evidence="1">Uncharacterized protein</fullName>
    </submittedName>
</protein>
<dbReference type="AlphaFoldDB" id="A0AAV5W337"/>
<evidence type="ECO:0000313" key="2">
    <source>
        <dbReference type="Proteomes" id="UP001432322"/>
    </source>
</evidence>
<name>A0AAV5W337_9BILA</name>
<feature type="non-terminal residue" evidence="1">
    <location>
        <position position="1"/>
    </location>
</feature>